<dbReference type="RefSeq" id="WP_221431555.1">
    <property type="nucleotide sequence ID" value="NZ_CP081294.1"/>
</dbReference>
<evidence type="ECO:0000313" key="2">
    <source>
        <dbReference type="EMBL" id="QZD95828.1"/>
    </source>
</evidence>
<name>A0ABX9A3K5_9SPHN</name>
<keyword evidence="3" id="KW-1185">Reference proteome</keyword>
<feature type="chain" id="PRO_5046013169" evidence="1">
    <location>
        <begin position="24"/>
        <end position="144"/>
    </location>
</feature>
<proteinExistence type="predicted"/>
<dbReference type="Proteomes" id="UP000824321">
    <property type="component" value="Chromosome"/>
</dbReference>
<dbReference type="EMBL" id="CP081294">
    <property type="protein sequence ID" value="QZD95828.1"/>
    <property type="molecule type" value="Genomic_DNA"/>
</dbReference>
<keyword evidence="1" id="KW-0732">Signal</keyword>
<reference evidence="2 3" key="1">
    <citation type="submission" date="2021-08" db="EMBL/GenBank/DDBJ databases">
        <title>Comparative Genomics Analysis of the Genus Qipengyuania Reveals Extensive Genetic Diversity and Metabolic Versatility, Including the Description of Fifteen Novel Species.</title>
        <authorList>
            <person name="Liu Y."/>
        </authorList>
    </citation>
    <scope>NUCLEOTIDE SEQUENCE [LARGE SCALE GENOMIC DNA]</scope>
    <source>
        <strain evidence="2 3">1NDH1</strain>
    </source>
</reference>
<sequence length="144" mass="15013">MRKILPITLMAAAASLAANTAIAQADAAPIASDSAGALEAPEDWDCDLYDEEWREWIDEGNSPDAWRFAGKRYRAVSDGDLYTWEDWLDWSDENGCLAGAYLDGGTAANSGGAFGGSTAIGLVVGFFATALIAASGGENSQSPG</sequence>
<gene>
    <name evidence="2" type="ORF">K3136_03675</name>
</gene>
<accession>A0ABX9A3K5</accession>
<evidence type="ECO:0000313" key="3">
    <source>
        <dbReference type="Proteomes" id="UP000824321"/>
    </source>
</evidence>
<organism evidence="2 3">
    <name type="scientific">Qipengyuania gelatinilytica</name>
    <dbReference type="NCBI Taxonomy" id="2867231"/>
    <lineage>
        <taxon>Bacteria</taxon>
        <taxon>Pseudomonadati</taxon>
        <taxon>Pseudomonadota</taxon>
        <taxon>Alphaproteobacteria</taxon>
        <taxon>Sphingomonadales</taxon>
        <taxon>Erythrobacteraceae</taxon>
        <taxon>Qipengyuania</taxon>
    </lineage>
</organism>
<evidence type="ECO:0000256" key="1">
    <source>
        <dbReference type="SAM" id="SignalP"/>
    </source>
</evidence>
<feature type="signal peptide" evidence="1">
    <location>
        <begin position="1"/>
        <end position="23"/>
    </location>
</feature>
<protein>
    <submittedName>
        <fullName evidence="2">Uncharacterized protein</fullName>
    </submittedName>
</protein>